<keyword evidence="2" id="KW-0812">Transmembrane</keyword>
<evidence type="ECO:0000256" key="2">
    <source>
        <dbReference type="SAM" id="Phobius"/>
    </source>
</evidence>
<keyword evidence="4" id="KW-1185">Reference proteome</keyword>
<feature type="compositionally biased region" description="Low complexity" evidence="1">
    <location>
        <begin position="141"/>
        <end position="151"/>
    </location>
</feature>
<keyword evidence="2" id="KW-1133">Transmembrane helix</keyword>
<accession>A0A9P9G762</accession>
<dbReference type="AlphaFoldDB" id="A0A9P9G762"/>
<keyword evidence="2" id="KW-0472">Membrane</keyword>
<protein>
    <submittedName>
        <fullName evidence="3">Uncharacterized protein</fullName>
    </submittedName>
</protein>
<reference evidence="3" key="1">
    <citation type="journal article" date="2021" name="Nat. Commun.">
        <title>Genetic determinants of endophytism in the Arabidopsis root mycobiome.</title>
        <authorList>
            <person name="Mesny F."/>
            <person name="Miyauchi S."/>
            <person name="Thiergart T."/>
            <person name="Pickel B."/>
            <person name="Atanasova L."/>
            <person name="Karlsson M."/>
            <person name="Huettel B."/>
            <person name="Barry K.W."/>
            <person name="Haridas S."/>
            <person name="Chen C."/>
            <person name="Bauer D."/>
            <person name="Andreopoulos W."/>
            <person name="Pangilinan J."/>
            <person name="LaButti K."/>
            <person name="Riley R."/>
            <person name="Lipzen A."/>
            <person name="Clum A."/>
            <person name="Drula E."/>
            <person name="Henrissat B."/>
            <person name="Kohler A."/>
            <person name="Grigoriev I.V."/>
            <person name="Martin F.M."/>
            <person name="Hacquard S."/>
        </authorList>
    </citation>
    <scope>NUCLEOTIDE SEQUENCE</scope>
    <source>
        <strain evidence="3">FSSC 5 MPI-SDFR-AT-0091</strain>
    </source>
</reference>
<feature type="transmembrane region" description="Helical" evidence="2">
    <location>
        <begin position="73"/>
        <end position="97"/>
    </location>
</feature>
<evidence type="ECO:0000256" key="1">
    <source>
        <dbReference type="SAM" id="MobiDB-lite"/>
    </source>
</evidence>
<evidence type="ECO:0000313" key="4">
    <source>
        <dbReference type="Proteomes" id="UP000736672"/>
    </source>
</evidence>
<evidence type="ECO:0000313" key="3">
    <source>
        <dbReference type="EMBL" id="KAH7234063.1"/>
    </source>
</evidence>
<proteinExistence type="predicted"/>
<comment type="caution">
    <text evidence="3">The sequence shown here is derived from an EMBL/GenBank/DDBJ whole genome shotgun (WGS) entry which is preliminary data.</text>
</comment>
<feature type="region of interest" description="Disordered" evidence="1">
    <location>
        <begin position="141"/>
        <end position="163"/>
    </location>
</feature>
<dbReference type="EMBL" id="JAGTJS010000027">
    <property type="protein sequence ID" value="KAH7234063.1"/>
    <property type="molecule type" value="Genomic_DNA"/>
</dbReference>
<name>A0A9P9G762_FUSSL</name>
<sequence length="198" mass="22166">MDGNYYGTHLFTFLLHLSTHDAHAHAHAQAPSTHTDWPPPLTEGTHLGTVPRRCCHFPSLARKTRRNTINTKILIFLPPQLFSFPLALFLLHTVLLFYIHHRILLVCHHSTITAAFFTAFTLFDRLSLYSFSLCPQRACTSSPPTSSLLTPVSATESDPAEETTLIPVQVLTPGRSFDRLEKNKPSLVLRETPTADLA</sequence>
<gene>
    <name evidence="3" type="ORF">B0J15DRAFT_154934</name>
</gene>
<organism evidence="3 4">
    <name type="scientific">Fusarium solani</name>
    <name type="common">Filamentous fungus</name>
    <dbReference type="NCBI Taxonomy" id="169388"/>
    <lineage>
        <taxon>Eukaryota</taxon>
        <taxon>Fungi</taxon>
        <taxon>Dikarya</taxon>
        <taxon>Ascomycota</taxon>
        <taxon>Pezizomycotina</taxon>
        <taxon>Sordariomycetes</taxon>
        <taxon>Hypocreomycetidae</taxon>
        <taxon>Hypocreales</taxon>
        <taxon>Nectriaceae</taxon>
        <taxon>Fusarium</taxon>
        <taxon>Fusarium solani species complex</taxon>
    </lineage>
</organism>
<dbReference type="Proteomes" id="UP000736672">
    <property type="component" value="Unassembled WGS sequence"/>
</dbReference>